<dbReference type="Proteomes" id="UP001172911">
    <property type="component" value="Unassembled WGS sequence"/>
</dbReference>
<organism evidence="2 3">
    <name type="scientific">Desulforamulus aquiferis</name>
    <dbReference type="NCBI Taxonomy" id="1397668"/>
    <lineage>
        <taxon>Bacteria</taxon>
        <taxon>Bacillati</taxon>
        <taxon>Bacillota</taxon>
        <taxon>Clostridia</taxon>
        <taxon>Eubacteriales</taxon>
        <taxon>Peptococcaceae</taxon>
        <taxon>Desulforamulus</taxon>
    </lineage>
</organism>
<comment type="caution">
    <text evidence="2">The sequence shown here is derived from an EMBL/GenBank/DDBJ whole genome shotgun (WGS) entry which is preliminary data.</text>
</comment>
<reference evidence="2" key="1">
    <citation type="journal article" date="2023" name="J. Hazard. Mater.">
        <title>Anaerobic biodegradation of pyrene and benzo[a]pyrene by a new sulfate-reducing Desulforamulus aquiferis strain DSA.</title>
        <authorList>
            <person name="Zhang Z."/>
            <person name="Sun J."/>
            <person name="Gong X."/>
            <person name="Wang C."/>
            <person name="Wang H."/>
        </authorList>
    </citation>
    <scope>NUCLEOTIDE SEQUENCE</scope>
    <source>
        <strain evidence="2">DSA</strain>
    </source>
</reference>
<feature type="transmembrane region" description="Helical" evidence="1">
    <location>
        <begin position="20"/>
        <end position="43"/>
    </location>
</feature>
<keyword evidence="3" id="KW-1185">Reference proteome</keyword>
<reference evidence="2" key="2">
    <citation type="submission" date="2023-03" db="EMBL/GenBank/DDBJ databases">
        <authorList>
            <person name="Zhang Z."/>
        </authorList>
    </citation>
    <scope>NUCLEOTIDE SEQUENCE</scope>
    <source>
        <strain evidence="2">DSA</strain>
    </source>
</reference>
<evidence type="ECO:0000313" key="2">
    <source>
        <dbReference type="EMBL" id="MDO7788746.1"/>
    </source>
</evidence>
<evidence type="ECO:0000313" key="3">
    <source>
        <dbReference type="Proteomes" id="UP001172911"/>
    </source>
</evidence>
<sequence length="52" mass="5610">MVDTLNEYIVAIYSLHKAKYGLIVVALTSVVGISVGIFTEVILRSLGISGER</sequence>
<proteinExistence type="predicted"/>
<gene>
    <name evidence="2" type="ORF">P6N53_16070</name>
</gene>
<keyword evidence="1" id="KW-1133">Transmembrane helix</keyword>
<protein>
    <submittedName>
        <fullName evidence="2">MFS transporter</fullName>
    </submittedName>
</protein>
<accession>A0AAW7ZH38</accession>
<evidence type="ECO:0000256" key="1">
    <source>
        <dbReference type="SAM" id="Phobius"/>
    </source>
</evidence>
<dbReference type="AlphaFoldDB" id="A0AAW7ZH38"/>
<dbReference type="RefSeq" id="WP_304544954.1">
    <property type="nucleotide sequence ID" value="NZ_JARPTC010000024.1"/>
</dbReference>
<dbReference type="EMBL" id="JARPTC010000024">
    <property type="protein sequence ID" value="MDO7788746.1"/>
    <property type="molecule type" value="Genomic_DNA"/>
</dbReference>
<name>A0AAW7ZH38_9FIRM</name>
<keyword evidence="1" id="KW-0472">Membrane</keyword>
<keyword evidence="1" id="KW-0812">Transmembrane</keyword>